<dbReference type="VEuPathDB" id="MicrosporidiaDB:SLOPH_310"/>
<evidence type="ECO:0000256" key="9">
    <source>
        <dbReference type="ARBA" id="ARBA00023242"/>
    </source>
</evidence>
<dbReference type="GO" id="GO:1902969">
    <property type="term" value="P:mitotic DNA replication"/>
    <property type="evidence" value="ECO:0007669"/>
    <property type="project" value="TreeGrafter"/>
</dbReference>
<dbReference type="Pfam" id="PF00493">
    <property type="entry name" value="MCM"/>
    <property type="match status" value="1"/>
</dbReference>
<dbReference type="PROSITE" id="PS50051">
    <property type="entry name" value="MCM_2"/>
    <property type="match status" value="1"/>
</dbReference>
<comment type="subcellular location">
    <subcellularLocation>
        <location evidence="1 11">Nucleus</location>
    </subcellularLocation>
</comment>
<dbReference type="Pfam" id="PF17207">
    <property type="entry name" value="MCM_OB"/>
    <property type="match status" value="1"/>
</dbReference>
<dbReference type="EC" id="3.6.4.12" evidence="11"/>
<dbReference type="HOGENOM" id="CLU_000995_3_2_1"/>
<dbReference type="GO" id="GO:0031261">
    <property type="term" value="C:DNA replication preinitiation complex"/>
    <property type="evidence" value="ECO:0007669"/>
    <property type="project" value="UniProtKB-ARBA"/>
</dbReference>
<comment type="function">
    <text evidence="11">Acts as component of the MCM2-7 complex (MCM complex) which is the replicative helicase essential for 'once per cell cycle' DNA replication initiation and elongation in eukaryotic cells. The active ATPase sites in the MCM2-7 ring are formed through the interaction surfaces of two neighboring subunits such that a critical structure of a conserved arginine finger motif is provided in trans relative to the ATP-binding site of the Walker A box of the adjacent subunit. The six ATPase active sites, however, are likely to contribute differentially to the complex helicase activity.</text>
</comment>
<dbReference type="InterPro" id="IPR012340">
    <property type="entry name" value="NA-bd_OB-fold"/>
</dbReference>
<dbReference type="PROSITE" id="PS00847">
    <property type="entry name" value="MCM_1"/>
    <property type="match status" value="1"/>
</dbReference>
<comment type="similarity">
    <text evidence="2 10">Belongs to the MCM family.</text>
</comment>
<dbReference type="GO" id="GO:0000727">
    <property type="term" value="P:double-strand break repair via break-induced replication"/>
    <property type="evidence" value="ECO:0007669"/>
    <property type="project" value="TreeGrafter"/>
</dbReference>
<reference evidence="14" key="1">
    <citation type="journal article" date="2013" name="PLoS Genet.">
        <title>The genome of Spraguea lophii and the basis of host-microsporidian interactions.</title>
        <authorList>
            <person name="Campbell S.E."/>
            <person name="Williams T.A."/>
            <person name="Yousuf A."/>
            <person name="Soanes D.M."/>
            <person name="Paszkiewicz K.H."/>
            <person name="Williams B.A.P."/>
        </authorList>
    </citation>
    <scope>NUCLEOTIDE SEQUENCE [LARGE SCALE GENOMIC DNA]</scope>
    <source>
        <strain evidence="14">42_110</strain>
    </source>
</reference>
<feature type="domain" description="MCM C-terminal AAA(+) ATPase" evidence="12">
    <location>
        <begin position="296"/>
        <end position="502"/>
    </location>
</feature>
<dbReference type="SUPFAM" id="SSF50249">
    <property type="entry name" value="Nucleic acid-binding proteins"/>
    <property type="match status" value="1"/>
</dbReference>
<dbReference type="GO" id="GO:0005524">
    <property type="term" value="F:ATP binding"/>
    <property type="evidence" value="ECO:0007669"/>
    <property type="project" value="UniProtKB-UniRule"/>
</dbReference>
<keyword evidence="7 10" id="KW-0067">ATP-binding</keyword>
<dbReference type="OMA" id="RHQQTDK"/>
<evidence type="ECO:0000256" key="1">
    <source>
        <dbReference type="ARBA" id="ARBA00004123"/>
    </source>
</evidence>
<dbReference type="FunFam" id="3.40.50.300:FF:000826">
    <property type="entry name" value="Replicative DNA helicase Mcm"/>
    <property type="match status" value="1"/>
</dbReference>
<dbReference type="InParanoid" id="S7WCS4"/>
<evidence type="ECO:0000313" key="13">
    <source>
        <dbReference type="EMBL" id="EPR79597.1"/>
    </source>
</evidence>
<evidence type="ECO:0000259" key="12">
    <source>
        <dbReference type="PROSITE" id="PS50051"/>
    </source>
</evidence>
<evidence type="ECO:0000256" key="8">
    <source>
        <dbReference type="ARBA" id="ARBA00023125"/>
    </source>
</evidence>
<dbReference type="Pfam" id="PF17855">
    <property type="entry name" value="MCM_lid"/>
    <property type="match status" value="1"/>
</dbReference>
<evidence type="ECO:0000256" key="10">
    <source>
        <dbReference type="RuleBase" id="RU004070"/>
    </source>
</evidence>
<comment type="catalytic activity">
    <reaction evidence="11">
        <text>ATP + H2O = ADP + phosphate + H(+)</text>
        <dbReference type="Rhea" id="RHEA:13065"/>
        <dbReference type="ChEBI" id="CHEBI:15377"/>
        <dbReference type="ChEBI" id="CHEBI:15378"/>
        <dbReference type="ChEBI" id="CHEBI:30616"/>
        <dbReference type="ChEBI" id="CHEBI:43474"/>
        <dbReference type="ChEBI" id="CHEBI:456216"/>
        <dbReference type="EC" id="3.6.4.12"/>
    </reaction>
</comment>
<dbReference type="PANTHER" id="PTHR11630">
    <property type="entry name" value="DNA REPLICATION LICENSING FACTOR MCM FAMILY MEMBER"/>
    <property type="match status" value="1"/>
</dbReference>
<dbReference type="PRINTS" id="PR01657">
    <property type="entry name" value="MCMFAMILY"/>
</dbReference>
<dbReference type="GO" id="GO:0043596">
    <property type="term" value="C:nuclear replication fork"/>
    <property type="evidence" value="ECO:0007669"/>
    <property type="project" value="UniProtKB-ARBA"/>
</dbReference>
<dbReference type="GO" id="GO:0006270">
    <property type="term" value="P:DNA replication initiation"/>
    <property type="evidence" value="ECO:0007669"/>
    <property type="project" value="UniProtKB-UniRule"/>
</dbReference>
<dbReference type="Proteomes" id="UP000014978">
    <property type="component" value="Unassembled WGS sequence"/>
</dbReference>
<dbReference type="OrthoDB" id="1744952at2759"/>
<dbReference type="SUPFAM" id="SSF52540">
    <property type="entry name" value="P-loop containing nucleoside triphosphate hydrolases"/>
    <property type="match status" value="1"/>
</dbReference>
<organism evidence="13 14">
    <name type="scientific">Spraguea lophii (strain 42_110)</name>
    <name type="common">Microsporidian parasite</name>
    <dbReference type="NCBI Taxonomy" id="1358809"/>
    <lineage>
        <taxon>Eukaryota</taxon>
        <taxon>Fungi</taxon>
        <taxon>Fungi incertae sedis</taxon>
        <taxon>Microsporidia</taxon>
        <taxon>Spragueidae</taxon>
        <taxon>Spraguea</taxon>
    </lineage>
</organism>
<dbReference type="Gene3D" id="3.30.1640.10">
    <property type="entry name" value="mini-chromosome maintenance (MCM) complex, chain A, domain 1"/>
    <property type="match status" value="1"/>
</dbReference>
<gene>
    <name evidence="13" type="ORF">SLOPH_310</name>
</gene>
<dbReference type="FunCoup" id="S7WCS4">
    <property type="interactions" value="234"/>
</dbReference>
<dbReference type="Gene3D" id="1.20.58.870">
    <property type="match status" value="1"/>
</dbReference>
<keyword evidence="4 10" id="KW-0547">Nucleotide-binding</keyword>
<dbReference type="Gene3D" id="3.40.50.300">
    <property type="entry name" value="P-loop containing nucleotide triphosphate hydrolases"/>
    <property type="match status" value="1"/>
</dbReference>
<dbReference type="GO" id="GO:0097373">
    <property type="term" value="C:MCM core complex"/>
    <property type="evidence" value="ECO:0007669"/>
    <property type="project" value="UniProtKB-ARBA"/>
</dbReference>
<keyword evidence="5 11" id="KW-0378">Hydrolase</keyword>
<dbReference type="InterPro" id="IPR041562">
    <property type="entry name" value="MCM_lid"/>
</dbReference>
<dbReference type="InterPro" id="IPR008049">
    <property type="entry name" value="MCM6"/>
</dbReference>
<dbReference type="InterPro" id="IPR027417">
    <property type="entry name" value="P-loop_NTPase"/>
</dbReference>
<dbReference type="AlphaFoldDB" id="S7WCS4"/>
<evidence type="ECO:0000256" key="2">
    <source>
        <dbReference type="ARBA" id="ARBA00008010"/>
    </source>
</evidence>
<keyword evidence="11" id="KW-0131">Cell cycle</keyword>
<dbReference type="InterPro" id="IPR033762">
    <property type="entry name" value="MCM_OB"/>
</dbReference>
<dbReference type="SMART" id="SM00350">
    <property type="entry name" value="MCM"/>
    <property type="match status" value="1"/>
</dbReference>
<dbReference type="GO" id="GO:0016887">
    <property type="term" value="F:ATP hydrolysis activity"/>
    <property type="evidence" value="ECO:0007669"/>
    <property type="project" value="RHEA"/>
</dbReference>
<keyword evidence="8 10" id="KW-0238">DNA-binding</keyword>
<evidence type="ECO:0000256" key="3">
    <source>
        <dbReference type="ARBA" id="ARBA00022705"/>
    </source>
</evidence>
<dbReference type="STRING" id="1358809.S7WCS4"/>
<dbReference type="InterPro" id="IPR031327">
    <property type="entry name" value="MCM"/>
</dbReference>
<name>S7WCS4_SPRLO</name>
<dbReference type="Pfam" id="PF14551">
    <property type="entry name" value="MCM_N"/>
    <property type="match status" value="1"/>
</dbReference>
<dbReference type="FunFam" id="2.20.28.10:FF:000003">
    <property type="entry name" value="DNA helicase"/>
    <property type="match status" value="1"/>
</dbReference>
<evidence type="ECO:0000256" key="11">
    <source>
        <dbReference type="RuleBase" id="RU368064"/>
    </source>
</evidence>
<keyword evidence="9" id="KW-0539">Nucleus</keyword>
<comment type="caution">
    <text evidence="13">The sequence shown here is derived from an EMBL/GenBank/DDBJ whole genome shotgun (WGS) entry which is preliminary data.</text>
</comment>
<sequence>MDTVKQDFQSFISSHYSSELENILLKNKRTLKIDIMTLQAFSSDLCSEIIKNYVHLKPELEKILFNYIQHHFEKDVKIDISFFNNFISHKIRELKTDKLNRLITFKSTVTRTSQVRPEIIEGTFNCKMCNAVVNNVKQEYKYTEPLICNNHMCSNRRSWKLDVEQSEFVNWQRVHVQEITEEIPSGSLPRNMDVIVRNELTENIRPGDTLFFTGHLILLPDIIQMMLPQNKTVPVLGGQEENLKHRRNINIKDLNFKLGFLCTGIEEISKGIKNETEEFTTEELKIIDRIKEEGDLYHKLSSSLFPSIHGHYAIKNSILLMLVGGVQKKTLDKIKLRGDINLLLVGDPGTAKSQILKQTSKILPRSVYTSGKSTSAAGLTASVLRDGETGEFAIEAGALMLSDNGICCIDEFDKMNYKDQVSIHEAMEQQTITISKAGIHATLNARTSVLAAANPISGRYDKRKNLRQNINMSAPIMSRFDLYFVLIDEVDYSSDLNVAAHILNNHQNYEENELTFNKSYFSLDEVKLYLRYVKNLQPTMTEDTKNQIIKKYVKLRQDSLINQNNYKMSVRHLESLIRLSEALAKLHCDPEVRPSYVEEAFRLLKSSVVEIISDEITMEKIGQKISIDPKDFQRIKNSLIYILKTKDPMNKENLISFHLEENEQYLDTEDAFIKEKERAEDTLEFLIAKEGIIYEENELLFIHPNYDI</sequence>
<evidence type="ECO:0000256" key="7">
    <source>
        <dbReference type="ARBA" id="ARBA00022840"/>
    </source>
</evidence>
<comment type="subunit">
    <text evidence="11">Component of the MCM2-7 complex.</text>
</comment>
<keyword evidence="14" id="KW-1185">Reference proteome</keyword>
<dbReference type="CDD" id="cd17757">
    <property type="entry name" value="MCM6"/>
    <property type="match status" value="1"/>
</dbReference>
<dbReference type="InterPro" id="IPR001208">
    <property type="entry name" value="MCM_dom"/>
</dbReference>
<dbReference type="EMBL" id="ATCN01000186">
    <property type="protein sequence ID" value="EPR79597.1"/>
    <property type="molecule type" value="Genomic_DNA"/>
</dbReference>
<dbReference type="GO" id="GO:0005656">
    <property type="term" value="C:nuclear pre-replicative complex"/>
    <property type="evidence" value="ECO:0007669"/>
    <property type="project" value="UniProtKB-ARBA"/>
</dbReference>
<protein>
    <recommendedName>
        <fullName evidence="11">DNA replication licensing factor MCM6</fullName>
        <ecNumber evidence="11">3.6.4.12</ecNumber>
    </recommendedName>
</protein>
<keyword evidence="6 11" id="KW-0347">Helicase</keyword>
<dbReference type="PRINTS" id="PR01662">
    <property type="entry name" value="MCMPROTEIN6"/>
</dbReference>
<dbReference type="InterPro" id="IPR027925">
    <property type="entry name" value="MCM_N"/>
</dbReference>
<dbReference type="InterPro" id="IPR018525">
    <property type="entry name" value="MCM_CS"/>
</dbReference>
<proteinExistence type="inferred from homology"/>
<dbReference type="PANTHER" id="PTHR11630:SF43">
    <property type="entry name" value="DNA REPLICATION LICENSING FACTOR MCM6"/>
    <property type="match status" value="1"/>
</dbReference>
<evidence type="ECO:0000256" key="4">
    <source>
        <dbReference type="ARBA" id="ARBA00022741"/>
    </source>
</evidence>
<evidence type="ECO:0000256" key="6">
    <source>
        <dbReference type="ARBA" id="ARBA00022806"/>
    </source>
</evidence>
<evidence type="ECO:0000313" key="14">
    <source>
        <dbReference type="Proteomes" id="UP000014978"/>
    </source>
</evidence>
<accession>S7WCS4</accession>
<dbReference type="GO" id="GO:1990518">
    <property type="term" value="F:single-stranded 3'-5' DNA helicase activity"/>
    <property type="evidence" value="ECO:0007669"/>
    <property type="project" value="TreeGrafter"/>
</dbReference>
<dbReference type="Gene3D" id="2.20.28.10">
    <property type="match status" value="1"/>
</dbReference>
<keyword evidence="3 11" id="KW-0235">DNA replication</keyword>
<dbReference type="Gene3D" id="2.40.50.140">
    <property type="entry name" value="Nucleic acid-binding proteins"/>
    <property type="match status" value="1"/>
</dbReference>
<evidence type="ECO:0000256" key="5">
    <source>
        <dbReference type="ARBA" id="ARBA00022801"/>
    </source>
</evidence>
<dbReference type="GO" id="GO:0006279">
    <property type="term" value="P:premeiotic DNA replication"/>
    <property type="evidence" value="ECO:0007669"/>
    <property type="project" value="UniProtKB-ARBA"/>
</dbReference>
<dbReference type="GO" id="GO:0042555">
    <property type="term" value="C:MCM complex"/>
    <property type="evidence" value="ECO:0007669"/>
    <property type="project" value="UniProtKB-UniRule"/>
</dbReference>
<dbReference type="GO" id="GO:0003697">
    <property type="term" value="F:single-stranded DNA binding"/>
    <property type="evidence" value="ECO:0007669"/>
    <property type="project" value="TreeGrafter"/>
</dbReference>